<reference evidence="2 3" key="1">
    <citation type="submission" date="2021-10" db="EMBL/GenBank/DDBJ databases">
        <title>Anaerobic single-cell dispensing facilitates the cultivation of human gut bacteria.</title>
        <authorList>
            <person name="Afrizal A."/>
        </authorList>
    </citation>
    <scope>NUCLEOTIDE SEQUENCE [LARGE SCALE GENOMIC DNA]</scope>
    <source>
        <strain evidence="2 3">CLA-AA-H200</strain>
    </source>
</reference>
<dbReference type="EMBL" id="JAJEQX010000014">
    <property type="protein sequence ID" value="MCC2254621.1"/>
    <property type="molecule type" value="Genomic_DNA"/>
</dbReference>
<name>A0ABS8FX56_9FIRM</name>
<evidence type="ECO:0000256" key="1">
    <source>
        <dbReference type="SAM" id="Coils"/>
    </source>
</evidence>
<organism evidence="2 3">
    <name type="scientific">Ruminococcus turbiniformis</name>
    <dbReference type="NCBI Taxonomy" id="2881258"/>
    <lineage>
        <taxon>Bacteria</taxon>
        <taxon>Bacillati</taxon>
        <taxon>Bacillota</taxon>
        <taxon>Clostridia</taxon>
        <taxon>Eubacteriales</taxon>
        <taxon>Oscillospiraceae</taxon>
        <taxon>Ruminococcus</taxon>
    </lineage>
</organism>
<dbReference type="Proteomes" id="UP001198151">
    <property type="component" value="Unassembled WGS sequence"/>
</dbReference>
<comment type="caution">
    <text evidence="2">The sequence shown here is derived from an EMBL/GenBank/DDBJ whole genome shotgun (WGS) entry which is preliminary data.</text>
</comment>
<dbReference type="RefSeq" id="WP_227707758.1">
    <property type="nucleotide sequence ID" value="NZ_JAJEQX010000014.1"/>
</dbReference>
<protein>
    <submittedName>
        <fullName evidence="2">Uncharacterized protein</fullName>
    </submittedName>
</protein>
<accession>A0ABS8FX56</accession>
<evidence type="ECO:0000313" key="2">
    <source>
        <dbReference type="EMBL" id="MCC2254621.1"/>
    </source>
</evidence>
<keyword evidence="1" id="KW-0175">Coiled coil</keyword>
<keyword evidence="3" id="KW-1185">Reference proteome</keyword>
<evidence type="ECO:0000313" key="3">
    <source>
        <dbReference type="Proteomes" id="UP001198151"/>
    </source>
</evidence>
<proteinExistence type="predicted"/>
<gene>
    <name evidence="2" type="ORF">LKD70_09350</name>
</gene>
<sequence>MGKKEFCVIGTAKLDMDKFRSFRTKEREKRKKKEKCWPAEHWQNYFYQHQDLARYAEEGYCDKINLNHTPADSFDKKVEATAAYLDAMGLSWDLLFDNEMITIIRYGELSFGLPPELVECHFYTDLDHDTIADLRQRIGAKEHGMNAIVPYGGITKAHMTDEISSIRGKIEEKKKEIEDLEKTERKEIEKMRLQIKAKYQEQFDLINEKKREMELMMERLENQLFVLDTELYSIRCFMGETVQFVQLRTGKHAPVDTPVILYQKMRYLDEEMGKFLAVYQFDSEDKGMFEEVLKYRDDLFNLFAPSDKSISLTRISRNNIQYGNNPVVANMLEKYNTFHGSQVGILIRDGGNLWIGWTEEERINITEDVFLKPKTDITTVEDYSGTSTKEEIASRYFLFSILQGVLHNNQMLHLPEGTSVFKKSPYVVFSMADAWLEDNRFGSFSEIVERTNQPLHVGDMVLTTLHITRDDRYTGRYGGRPTYTDAWNNNRGRGSRNRTHDASIPNMKVIPVNLIDTEETYCILYDIYESTLERFPTEKEGVYTYSTTRTDKKIGEGIEDFQVWNGFYDNMKDEKYDLRGLTEDEIYQWYMARDRKNWNTFGDSDLIDPMNETASYKVAKGIRKKNTWLHYYLSAEKEGYWDEKKSYANMEIEEGEYLNLTYLNSVYVLYAIQNRKIGGWVIGGHTMDYANSIQYLNIALEYLRKREEKEAQMLEKYMDLYPDWQVDLSEWRLENGYHRLTDARAKKFAKYKAAKGNN</sequence>
<feature type="coiled-coil region" evidence="1">
    <location>
        <begin position="156"/>
        <end position="230"/>
    </location>
</feature>